<sequence>MSTSIDTPHSSQLEGERSQGTVVGNPSSKFGTHKDLELVEEQRIAMLENFDMEVEDKIRSMRAQLEADKQELILKAECEIAQLPKHVREMSFGGDIHAALRSALRVDQQGVNGMFDLPEMTRTRARPKA</sequence>
<name>A0A1Y1WG56_9FUNG</name>
<feature type="domain" description="Borealin N-terminal" evidence="2">
    <location>
        <begin position="45"/>
        <end position="91"/>
    </location>
</feature>
<dbReference type="EMBL" id="MCFD01000003">
    <property type="protein sequence ID" value="ORX72328.1"/>
    <property type="molecule type" value="Genomic_DNA"/>
</dbReference>
<proteinExistence type="predicted"/>
<evidence type="ECO:0000313" key="3">
    <source>
        <dbReference type="EMBL" id="ORX72328.1"/>
    </source>
</evidence>
<dbReference type="InterPro" id="IPR018851">
    <property type="entry name" value="Borealin_N"/>
</dbReference>
<evidence type="ECO:0000313" key="4">
    <source>
        <dbReference type="Proteomes" id="UP000193922"/>
    </source>
</evidence>
<evidence type="ECO:0000256" key="1">
    <source>
        <dbReference type="SAM" id="MobiDB-lite"/>
    </source>
</evidence>
<accession>A0A1Y1WG56</accession>
<dbReference type="RefSeq" id="XP_040745752.1">
    <property type="nucleotide sequence ID" value="XM_040886884.1"/>
</dbReference>
<feature type="region of interest" description="Disordered" evidence="1">
    <location>
        <begin position="1"/>
        <end position="34"/>
    </location>
</feature>
<dbReference type="AlphaFoldDB" id="A0A1Y1WG56"/>
<dbReference type="Pfam" id="PF10444">
    <property type="entry name" value="Nbl1_Borealin_N"/>
    <property type="match status" value="1"/>
</dbReference>
<dbReference type="OrthoDB" id="2392550at2759"/>
<dbReference type="Proteomes" id="UP000193922">
    <property type="component" value="Unassembled WGS sequence"/>
</dbReference>
<organism evidence="3 4">
    <name type="scientific">Linderina pennispora</name>
    <dbReference type="NCBI Taxonomy" id="61395"/>
    <lineage>
        <taxon>Eukaryota</taxon>
        <taxon>Fungi</taxon>
        <taxon>Fungi incertae sedis</taxon>
        <taxon>Zoopagomycota</taxon>
        <taxon>Kickxellomycotina</taxon>
        <taxon>Kickxellomycetes</taxon>
        <taxon>Kickxellales</taxon>
        <taxon>Kickxellaceae</taxon>
        <taxon>Linderina</taxon>
    </lineage>
</organism>
<feature type="compositionally biased region" description="Polar residues" evidence="1">
    <location>
        <begin position="1"/>
        <end position="30"/>
    </location>
</feature>
<protein>
    <recommendedName>
        <fullName evidence="2">Borealin N-terminal domain-containing protein</fullName>
    </recommendedName>
</protein>
<dbReference type="Gene3D" id="6.10.250.1900">
    <property type="match status" value="1"/>
</dbReference>
<reference evidence="3 4" key="1">
    <citation type="submission" date="2016-07" db="EMBL/GenBank/DDBJ databases">
        <title>Pervasive Adenine N6-methylation of Active Genes in Fungi.</title>
        <authorList>
            <consortium name="DOE Joint Genome Institute"/>
            <person name="Mondo S.J."/>
            <person name="Dannebaum R.O."/>
            <person name="Kuo R.C."/>
            <person name="Labutti K."/>
            <person name="Haridas S."/>
            <person name="Kuo A."/>
            <person name="Salamov A."/>
            <person name="Ahrendt S.R."/>
            <person name="Lipzen A."/>
            <person name="Sullivan W."/>
            <person name="Andreopoulos W.B."/>
            <person name="Clum A."/>
            <person name="Lindquist E."/>
            <person name="Daum C."/>
            <person name="Ramamoorthy G.K."/>
            <person name="Gryganskyi A."/>
            <person name="Culley D."/>
            <person name="Magnuson J.K."/>
            <person name="James T.Y."/>
            <person name="O'Malley M.A."/>
            <person name="Stajich J.E."/>
            <person name="Spatafora J.W."/>
            <person name="Visel A."/>
            <person name="Grigoriev I.V."/>
        </authorList>
    </citation>
    <scope>NUCLEOTIDE SEQUENCE [LARGE SCALE GENOMIC DNA]</scope>
    <source>
        <strain evidence="3 4">ATCC 12442</strain>
    </source>
</reference>
<dbReference type="GeneID" id="63803532"/>
<comment type="caution">
    <text evidence="3">The sequence shown here is derived from an EMBL/GenBank/DDBJ whole genome shotgun (WGS) entry which is preliminary data.</text>
</comment>
<gene>
    <name evidence="3" type="ORF">DL89DRAFT_265913</name>
</gene>
<evidence type="ECO:0000259" key="2">
    <source>
        <dbReference type="Pfam" id="PF10444"/>
    </source>
</evidence>
<keyword evidence="4" id="KW-1185">Reference proteome</keyword>